<reference evidence="7 8" key="1">
    <citation type="journal article" date="2019" name="Int. J. Syst. Evol. Microbiol.">
        <title>The Global Catalogue of Microorganisms (GCM) 10K type strain sequencing project: providing services to taxonomists for standard genome sequencing and annotation.</title>
        <authorList>
            <consortium name="The Broad Institute Genomics Platform"/>
            <consortium name="The Broad Institute Genome Sequencing Center for Infectious Disease"/>
            <person name="Wu L."/>
            <person name="Ma J."/>
        </authorList>
    </citation>
    <scope>NUCLEOTIDE SEQUENCE [LARGE SCALE GENOMIC DNA]</scope>
    <source>
        <strain evidence="7 8">JCM 14718</strain>
    </source>
</reference>
<sequence length="180" mass="18589">MIALLDVALRFGAALVLLYAATQKLAAPRPFRQTLQALRVPFAAAVAIVVPLVEIAAAIGLTVAPGGSAALVAALGFAFAGAAVVAMSRGERIRCACYGSTGDATLGWRQLAALPLWLVVALDSFLAPDHAWSGIGQFAGLTLALAVVVAGTQLLAPMLRNRAYLRVLQTQAAGKNQEMP</sequence>
<keyword evidence="3 5" id="KW-1133">Transmembrane helix</keyword>
<evidence type="ECO:0000256" key="5">
    <source>
        <dbReference type="SAM" id="Phobius"/>
    </source>
</evidence>
<evidence type="ECO:0000313" key="8">
    <source>
        <dbReference type="Proteomes" id="UP001500618"/>
    </source>
</evidence>
<name>A0ABN2IHL6_9ACTN</name>
<evidence type="ECO:0000313" key="7">
    <source>
        <dbReference type="EMBL" id="GAA1704935.1"/>
    </source>
</evidence>
<feature type="transmembrane region" description="Helical" evidence="5">
    <location>
        <begin position="138"/>
        <end position="156"/>
    </location>
</feature>
<comment type="subcellular location">
    <subcellularLocation>
        <location evidence="1">Membrane</location>
        <topology evidence="1">Multi-pass membrane protein</topology>
    </subcellularLocation>
</comment>
<dbReference type="InterPro" id="IPR009908">
    <property type="entry name" value="Methylamine_util_MauE"/>
</dbReference>
<evidence type="ECO:0000256" key="3">
    <source>
        <dbReference type="ARBA" id="ARBA00022989"/>
    </source>
</evidence>
<keyword evidence="8" id="KW-1185">Reference proteome</keyword>
<dbReference type="EMBL" id="BAAANY010000030">
    <property type="protein sequence ID" value="GAA1704935.1"/>
    <property type="molecule type" value="Genomic_DNA"/>
</dbReference>
<feature type="domain" description="Methylamine utilisation protein MauE" evidence="6">
    <location>
        <begin position="5"/>
        <end position="119"/>
    </location>
</feature>
<accession>A0ABN2IHL6</accession>
<dbReference type="Pfam" id="PF07291">
    <property type="entry name" value="MauE"/>
    <property type="match status" value="1"/>
</dbReference>
<dbReference type="Proteomes" id="UP001500618">
    <property type="component" value="Unassembled WGS sequence"/>
</dbReference>
<evidence type="ECO:0000256" key="4">
    <source>
        <dbReference type="ARBA" id="ARBA00023136"/>
    </source>
</evidence>
<feature type="transmembrane region" description="Helical" evidence="5">
    <location>
        <begin position="108"/>
        <end position="126"/>
    </location>
</feature>
<evidence type="ECO:0000256" key="2">
    <source>
        <dbReference type="ARBA" id="ARBA00022692"/>
    </source>
</evidence>
<organism evidence="7 8">
    <name type="scientific">Fodinicola feengrottensis</name>
    <dbReference type="NCBI Taxonomy" id="435914"/>
    <lineage>
        <taxon>Bacteria</taxon>
        <taxon>Bacillati</taxon>
        <taxon>Actinomycetota</taxon>
        <taxon>Actinomycetes</taxon>
        <taxon>Mycobacteriales</taxon>
        <taxon>Fodinicola</taxon>
    </lineage>
</organism>
<evidence type="ECO:0000259" key="6">
    <source>
        <dbReference type="Pfam" id="PF07291"/>
    </source>
</evidence>
<comment type="caution">
    <text evidence="7">The sequence shown here is derived from an EMBL/GenBank/DDBJ whole genome shotgun (WGS) entry which is preliminary data.</text>
</comment>
<evidence type="ECO:0000256" key="1">
    <source>
        <dbReference type="ARBA" id="ARBA00004141"/>
    </source>
</evidence>
<feature type="transmembrane region" description="Helical" evidence="5">
    <location>
        <begin position="70"/>
        <end position="88"/>
    </location>
</feature>
<proteinExistence type="predicted"/>
<keyword evidence="2 5" id="KW-0812">Transmembrane</keyword>
<gene>
    <name evidence="7" type="ORF">GCM10009765_62610</name>
</gene>
<protein>
    <recommendedName>
        <fullName evidence="6">Methylamine utilisation protein MauE domain-containing protein</fullName>
    </recommendedName>
</protein>
<keyword evidence="4 5" id="KW-0472">Membrane</keyword>
<dbReference type="RefSeq" id="WP_163566977.1">
    <property type="nucleotide sequence ID" value="NZ_BAAANY010000030.1"/>
</dbReference>
<feature type="transmembrane region" description="Helical" evidence="5">
    <location>
        <begin position="42"/>
        <end position="63"/>
    </location>
</feature>